<dbReference type="RefSeq" id="WP_283206490.1">
    <property type="nucleotide sequence ID" value="NZ_BPQS01000091.1"/>
</dbReference>
<sequence length="40" mass="4612">MDQLWLKGEQFAGTTSHLPTDTLGKKCLNERRVISRIVRL</sequence>
<evidence type="ECO:0000313" key="1">
    <source>
        <dbReference type="EMBL" id="MDN3573833.1"/>
    </source>
</evidence>
<comment type="caution">
    <text evidence="1">The sequence shown here is derived from an EMBL/GenBank/DDBJ whole genome shotgun (WGS) entry which is preliminary data.</text>
</comment>
<accession>A0ABT8AV49</accession>
<keyword evidence="2" id="KW-1185">Reference proteome</keyword>
<dbReference type="Proteomes" id="UP001244297">
    <property type="component" value="Unassembled WGS sequence"/>
</dbReference>
<evidence type="ECO:0000313" key="2">
    <source>
        <dbReference type="Proteomes" id="UP001244297"/>
    </source>
</evidence>
<organism evidence="1 2">
    <name type="scientific">Methylobacterium longum</name>
    <dbReference type="NCBI Taxonomy" id="767694"/>
    <lineage>
        <taxon>Bacteria</taxon>
        <taxon>Pseudomonadati</taxon>
        <taxon>Pseudomonadota</taxon>
        <taxon>Alphaproteobacteria</taxon>
        <taxon>Hyphomicrobiales</taxon>
        <taxon>Methylobacteriaceae</taxon>
        <taxon>Methylobacterium</taxon>
    </lineage>
</organism>
<evidence type="ECO:0008006" key="3">
    <source>
        <dbReference type="Google" id="ProtNLM"/>
    </source>
</evidence>
<gene>
    <name evidence="1" type="ORF">QWZ18_24870</name>
</gene>
<protein>
    <recommendedName>
        <fullName evidence="3">Transposase</fullName>
    </recommendedName>
</protein>
<dbReference type="EMBL" id="JAUFPT010000085">
    <property type="protein sequence ID" value="MDN3573833.1"/>
    <property type="molecule type" value="Genomic_DNA"/>
</dbReference>
<name>A0ABT8AV49_9HYPH</name>
<reference evidence="2" key="1">
    <citation type="journal article" date="2019" name="Int. J. Syst. Evol. Microbiol.">
        <title>The Global Catalogue of Microorganisms (GCM) 10K type strain sequencing project: providing services to taxonomists for standard genome sequencing and annotation.</title>
        <authorList>
            <consortium name="The Broad Institute Genomics Platform"/>
            <consortium name="The Broad Institute Genome Sequencing Center for Infectious Disease"/>
            <person name="Wu L."/>
            <person name="Ma J."/>
        </authorList>
    </citation>
    <scope>NUCLEOTIDE SEQUENCE [LARGE SCALE GENOMIC DNA]</scope>
    <source>
        <strain evidence="2">CECT 7806</strain>
    </source>
</reference>
<proteinExistence type="predicted"/>